<name>A0A6I4TXZ5_9SPHN</name>
<dbReference type="AlphaFoldDB" id="A0A6I4TXZ5"/>
<dbReference type="RefSeq" id="WP_161391234.1">
    <property type="nucleotide sequence ID" value="NZ_JBHSCP010000001.1"/>
</dbReference>
<reference evidence="1 2" key="1">
    <citation type="submission" date="2019-12" db="EMBL/GenBank/DDBJ databases">
        <title>Genomic-based taxomic classification of the family Erythrobacteraceae.</title>
        <authorList>
            <person name="Xu L."/>
        </authorList>
    </citation>
    <scope>NUCLEOTIDE SEQUENCE [LARGE SCALE GENOMIC DNA]</scope>
    <source>
        <strain evidence="1 2">S36</strain>
    </source>
</reference>
<organism evidence="1 2">
    <name type="scientific">Croceibacterium xixiisoli</name>
    <dbReference type="NCBI Taxonomy" id="1476466"/>
    <lineage>
        <taxon>Bacteria</taxon>
        <taxon>Pseudomonadati</taxon>
        <taxon>Pseudomonadota</taxon>
        <taxon>Alphaproteobacteria</taxon>
        <taxon>Sphingomonadales</taxon>
        <taxon>Erythrobacteraceae</taxon>
        <taxon>Croceibacterium</taxon>
    </lineage>
</organism>
<accession>A0A6I4TXZ5</accession>
<evidence type="ECO:0000313" key="1">
    <source>
        <dbReference type="EMBL" id="MXO99518.1"/>
    </source>
</evidence>
<gene>
    <name evidence="1" type="ORF">GRI97_11010</name>
</gene>
<sequence length="112" mass="12635">MPAHTTRHDFSCWESWPERLDVFRDSPDQDLLACLHSLIHDAASRHPPDHTVMQAAQGAHDCLADDGTRDLTELDAIFCEAAAEETFRKWQARGAAMGRREAQRREYANGCA</sequence>
<dbReference type="Proteomes" id="UP000469430">
    <property type="component" value="Unassembled WGS sequence"/>
</dbReference>
<dbReference type="EMBL" id="WTYJ01000002">
    <property type="protein sequence ID" value="MXO99518.1"/>
    <property type="molecule type" value="Genomic_DNA"/>
</dbReference>
<keyword evidence="2" id="KW-1185">Reference proteome</keyword>
<protein>
    <submittedName>
        <fullName evidence="1">Uncharacterized protein</fullName>
    </submittedName>
</protein>
<proteinExistence type="predicted"/>
<evidence type="ECO:0000313" key="2">
    <source>
        <dbReference type="Proteomes" id="UP000469430"/>
    </source>
</evidence>
<comment type="caution">
    <text evidence="1">The sequence shown here is derived from an EMBL/GenBank/DDBJ whole genome shotgun (WGS) entry which is preliminary data.</text>
</comment>